<evidence type="ECO:0000259" key="9">
    <source>
        <dbReference type="PROSITE" id="PS50929"/>
    </source>
</evidence>
<dbReference type="Pfam" id="PF00005">
    <property type="entry name" value="ABC_tran"/>
    <property type="match status" value="1"/>
</dbReference>
<evidence type="ECO:0000256" key="2">
    <source>
        <dbReference type="ARBA" id="ARBA00022692"/>
    </source>
</evidence>
<evidence type="ECO:0000259" key="8">
    <source>
        <dbReference type="PROSITE" id="PS50893"/>
    </source>
</evidence>
<dbReference type="PROSITE" id="PS51257">
    <property type="entry name" value="PROKAR_LIPOPROTEIN"/>
    <property type="match status" value="1"/>
</dbReference>
<evidence type="ECO:0000256" key="5">
    <source>
        <dbReference type="ARBA" id="ARBA00022989"/>
    </source>
</evidence>
<evidence type="ECO:0000313" key="10">
    <source>
        <dbReference type="EMBL" id="MBW7452521.1"/>
    </source>
</evidence>
<comment type="caution">
    <text evidence="10">The sequence shown here is derived from an EMBL/GenBank/DDBJ whole genome shotgun (WGS) entry which is preliminary data.</text>
</comment>
<evidence type="ECO:0000256" key="4">
    <source>
        <dbReference type="ARBA" id="ARBA00022840"/>
    </source>
</evidence>
<dbReference type="Gene3D" id="3.40.50.300">
    <property type="entry name" value="P-loop containing nucleotide triphosphate hydrolases"/>
    <property type="match status" value="1"/>
</dbReference>
<accession>A0ABS7BVL7</accession>
<keyword evidence="2 7" id="KW-0812">Transmembrane</keyword>
<dbReference type="InterPro" id="IPR011527">
    <property type="entry name" value="ABC1_TM_dom"/>
</dbReference>
<dbReference type="EMBL" id="JAHZIK010000004">
    <property type="protein sequence ID" value="MBW7452521.1"/>
    <property type="molecule type" value="Genomic_DNA"/>
</dbReference>
<protein>
    <submittedName>
        <fullName evidence="10">ABC transporter ATP-binding protein/permease</fullName>
    </submittedName>
</protein>
<proteinExistence type="predicted"/>
<dbReference type="Gene3D" id="1.20.1560.10">
    <property type="entry name" value="ABC transporter type 1, transmembrane domain"/>
    <property type="match status" value="1"/>
</dbReference>
<evidence type="ECO:0000256" key="7">
    <source>
        <dbReference type="SAM" id="Phobius"/>
    </source>
</evidence>
<keyword evidence="11" id="KW-1185">Reference proteome</keyword>
<dbReference type="SMART" id="SM00382">
    <property type="entry name" value="AAA"/>
    <property type="match status" value="1"/>
</dbReference>
<feature type="domain" description="ABC transporter" evidence="8">
    <location>
        <begin position="357"/>
        <end position="593"/>
    </location>
</feature>
<evidence type="ECO:0000256" key="3">
    <source>
        <dbReference type="ARBA" id="ARBA00022741"/>
    </source>
</evidence>
<organism evidence="10 11">
    <name type="scientific">Paenibacillus sepulcri</name>
    <dbReference type="NCBI Taxonomy" id="359917"/>
    <lineage>
        <taxon>Bacteria</taxon>
        <taxon>Bacillati</taxon>
        <taxon>Bacillota</taxon>
        <taxon>Bacilli</taxon>
        <taxon>Bacillales</taxon>
        <taxon>Paenibacillaceae</taxon>
        <taxon>Paenibacillus</taxon>
    </lineage>
</organism>
<feature type="domain" description="ABC transmembrane type-1" evidence="9">
    <location>
        <begin position="23"/>
        <end position="318"/>
    </location>
</feature>
<feature type="transmembrane region" description="Helical" evidence="7">
    <location>
        <begin position="20"/>
        <end position="41"/>
    </location>
</feature>
<dbReference type="PANTHER" id="PTHR24221:SF654">
    <property type="entry name" value="ATP-BINDING CASSETTE SUB-FAMILY B MEMBER 6"/>
    <property type="match status" value="1"/>
</dbReference>
<dbReference type="InterPro" id="IPR017871">
    <property type="entry name" value="ABC_transporter-like_CS"/>
</dbReference>
<evidence type="ECO:0000256" key="6">
    <source>
        <dbReference type="ARBA" id="ARBA00023136"/>
    </source>
</evidence>
<dbReference type="PROSITE" id="PS50893">
    <property type="entry name" value="ABC_TRANSPORTER_2"/>
    <property type="match status" value="1"/>
</dbReference>
<comment type="subcellular location">
    <subcellularLocation>
        <location evidence="1">Cell membrane</location>
        <topology evidence="1">Multi-pass membrane protein</topology>
    </subcellularLocation>
</comment>
<dbReference type="InterPro" id="IPR003439">
    <property type="entry name" value="ABC_transporter-like_ATP-bd"/>
</dbReference>
<dbReference type="InterPro" id="IPR003593">
    <property type="entry name" value="AAA+_ATPase"/>
</dbReference>
<dbReference type="InterPro" id="IPR039421">
    <property type="entry name" value="Type_1_exporter"/>
</dbReference>
<feature type="transmembrane region" description="Helical" evidence="7">
    <location>
        <begin position="74"/>
        <end position="93"/>
    </location>
</feature>
<feature type="transmembrane region" description="Helical" evidence="7">
    <location>
        <begin position="264"/>
        <end position="282"/>
    </location>
</feature>
<dbReference type="PROSITE" id="PS50929">
    <property type="entry name" value="ABC_TM1F"/>
    <property type="match status" value="1"/>
</dbReference>
<keyword evidence="3" id="KW-0547">Nucleotide-binding</keyword>
<dbReference type="Proteomes" id="UP001519887">
    <property type="component" value="Unassembled WGS sequence"/>
</dbReference>
<sequence length="599" mass="67517">MKELLFYVKRLRDYAGKKLYINLISSVIISCLEGVGIYLLIPMLSLIGVFSGGTGSIPFISGFFDFIRWIPEKWNLLVILSVYAVLIIGQAVMQKYQSIRSSEIQQGFIRLLRLDIYQALLESRWSFFVKKRRSDFNHVLTSELARVSQGTVQTMMLLTSLIFTVIQIAFAFWLSAKLTALVMICGIGFVLFSRRFVKGAKVLGDRTSELSQSYFAGVADHFNGIKDIKSNMLEKTNLNWFRALCGRMEQNIVQFVRMQSNSQLLYRASSAVLIVLFIFLSFEVLHVRAEQLMLIILIFSRLWPRFTTIQANLEQIVSTLPAFKGLTDLQRECREFQEMALAERDAQIRPFSIKEGISCRQVYFRYDSSHSDYALENINLHIPANSTTAIVGKSGAGKSTLIDILIGLFQPEKGQVVIDGVPLTADNLFSYRSSVSYVSQDPFLFNASIRENLIMVEPDASEERIWDALRFSASDEFVSRLPQGLDTVIGDRGIRLSGGERQRIVLARAILRRPAILVLDEATSALDNENEAKIQGALDRLKGNMTIIVIAHRLSTIRNADQVIVLEQGGIIQQGAYQQLSNETKGTFGRLLAYQTSGQ</sequence>
<evidence type="ECO:0000256" key="1">
    <source>
        <dbReference type="ARBA" id="ARBA00004651"/>
    </source>
</evidence>
<dbReference type="InterPro" id="IPR027417">
    <property type="entry name" value="P-loop_NTPase"/>
</dbReference>
<dbReference type="InterPro" id="IPR036640">
    <property type="entry name" value="ABC1_TM_sf"/>
</dbReference>
<feature type="transmembrane region" description="Helical" evidence="7">
    <location>
        <begin position="180"/>
        <end position="197"/>
    </location>
</feature>
<reference evidence="10 11" key="1">
    <citation type="submission" date="2021-07" db="EMBL/GenBank/DDBJ databases">
        <title>Paenibacillus radiodurans sp. nov., isolated from the southeastern edge of Tengger Desert.</title>
        <authorList>
            <person name="Zhang G."/>
        </authorList>
    </citation>
    <scope>NUCLEOTIDE SEQUENCE [LARGE SCALE GENOMIC DNA]</scope>
    <source>
        <strain evidence="10 11">CCM 7311</strain>
    </source>
</reference>
<gene>
    <name evidence="10" type="ORF">K0U00_00510</name>
</gene>
<keyword evidence="4 10" id="KW-0067">ATP-binding</keyword>
<dbReference type="PANTHER" id="PTHR24221">
    <property type="entry name" value="ATP-BINDING CASSETTE SUB-FAMILY B"/>
    <property type="match status" value="1"/>
</dbReference>
<keyword evidence="5 7" id="KW-1133">Transmembrane helix</keyword>
<name>A0ABS7BVL7_9BACL</name>
<dbReference type="PROSITE" id="PS00211">
    <property type="entry name" value="ABC_TRANSPORTER_1"/>
    <property type="match status" value="1"/>
</dbReference>
<dbReference type="SUPFAM" id="SSF90123">
    <property type="entry name" value="ABC transporter transmembrane region"/>
    <property type="match status" value="1"/>
</dbReference>
<keyword evidence="6 7" id="KW-0472">Membrane</keyword>
<dbReference type="RefSeq" id="WP_210038277.1">
    <property type="nucleotide sequence ID" value="NZ_JBHLVU010000022.1"/>
</dbReference>
<dbReference type="SUPFAM" id="SSF52540">
    <property type="entry name" value="P-loop containing nucleoside triphosphate hydrolases"/>
    <property type="match status" value="1"/>
</dbReference>
<evidence type="ECO:0000313" key="11">
    <source>
        <dbReference type="Proteomes" id="UP001519887"/>
    </source>
</evidence>
<dbReference type="Pfam" id="PF00664">
    <property type="entry name" value="ABC_membrane"/>
    <property type="match status" value="1"/>
</dbReference>
<dbReference type="GO" id="GO:0005524">
    <property type="term" value="F:ATP binding"/>
    <property type="evidence" value="ECO:0007669"/>
    <property type="project" value="UniProtKB-KW"/>
</dbReference>